<dbReference type="AlphaFoldDB" id="A0A1G4IHU4"/>
<feature type="compositionally biased region" description="Basic and acidic residues" evidence="1">
    <location>
        <begin position="110"/>
        <end position="129"/>
    </location>
</feature>
<reference evidence="3" key="1">
    <citation type="submission" date="2016-09" db="EMBL/GenBank/DDBJ databases">
        <authorList>
            <person name="Hebert L."/>
            <person name="Moumen B."/>
        </authorList>
    </citation>
    <scope>NUCLEOTIDE SEQUENCE [LARGE SCALE GENOMIC DNA]</scope>
    <source>
        <strain evidence="3">OVI</strain>
    </source>
</reference>
<evidence type="ECO:0000313" key="4">
    <source>
        <dbReference type="Proteomes" id="UP000195570"/>
    </source>
</evidence>
<dbReference type="GeneID" id="92377368"/>
<name>A0A1G4IHU4_TRYEQ</name>
<comment type="caution">
    <text evidence="3">The sequence shown here is derived from an EMBL/GenBank/DDBJ whole genome shotgun (WGS) entry which is preliminary data.</text>
</comment>
<sequence length="256" mass="28165">MSKFTSALFLTLLPRLLCGESTTTVVFSTDPAQCYDYWAPKGYERCGNQKTGRHGSSAHVPPQPSKKPLEVKSRVENPANRHNGGHQRQPANATGEVAPKEAPVVVDNRSQAEERRGDKAGDSLSKYRDGGPPTNARGTVEQSAPHTTADEHRDEIGQGQMSTHDKQNENDDDSEKKREKTITIQKLQVTKDNDKDMLHPPPRRAVSIAAQENTQEAMQSDADDQGSGENSTQGERSAAHKRYAAILFTVISFVYL</sequence>
<feature type="signal peptide" evidence="2">
    <location>
        <begin position="1"/>
        <end position="19"/>
    </location>
</feature>
<feature type="region of interest" description="Disordered" evidence="1">
    <location>
        <begin position="48"/>
        <end position="238"/>
    </location>
</feature>
<dbReference type="EMBL" id="CZPT02001744">
    <property type="protein sequence ID" value="SCU71846.1"/>
    <property type="molecule type" value="Genomic_DNA"/>
</dbReference>
<keyword evidence="4" id="KW-1185">Reference proteome</keyword>
<gene>
    <name evidence="3" type="ORF">TEOVI_000342800</name>
</gene>
<feature type="compositionally biased region" description="Basic and acidic residues" evidence="1">
    <location>
        <begin position="189"/>
        <end position="198"/>
    </location>
</feature>
<organism evidence="3 4">
    <name type="scientific">Trypanosoma equiperdum</name>
    <dbReference type="NCBI Taxonomy" id="5694"/>
    <lineage>
        <taxon>Eukaryota</taxon>
        <taxon>Discoba</taxon>
        <taxon>Euglenozoa</taxon>
        <taxon>Kinetoplastea</taxon>
        <taxon>Metakinetoplastina</taxon>
        <taxon>Trypanosomatida</taxon>
        <taxon>Trypanosomatidae</taxon>
        <taxon>Trypanosoma</taxon>
    </lineage>
</organism>
<accession>A0A1G4IHU4</accession>
<evidence type="ECO:0008006" key="5">
    <source>
        <dbReference type="Google" id="ProtNLM"/>
    </source>
</evidence>
<evidence type="ECO:0000313" key="3">
    <source>
        <dbReference type="EMBL" id="SCU71846.1"/>
    </source>
</evidence>
<dbReference type="VEuPathDB" id="TriTrypDB:TEOVI_000342800"/>
<evidence type="ECO:0000256" key="1">
    <source>
        <dbReference type="SAM" id="MobiDB-lite"/>
    </source>
</evidence>
<dbReference type="Proteomes" id="UP000195570">
    <property type="component" value="Unassembled WGS sequence"/>
</dbReference>
<keyword evidence="2" id="KW-0732">Signal</keyword>
<proteinExistence type="predicted"/>
<dbReference type="RefSeq" id="XP_067082434.1">
    <property type="nucleotide sequence ID" value="XM_067226333.1"/>
</dbReference>
<feature type="compositionally biased region" description="Basic and acidic residues" evidence="1">
    <location>
        <begin position="163"/>
        <end position="181"/>
    </location>
</feature>
<feature type="chain" id="PRO_5009235515" description="Expression site-associated gene 9 (ESAG9) protein" evidence="2">
    <location>
        <begin position="20"/>
        <end position="256"/>
    </location>
</feature>
<protein>
    <recommendedName>
        <fullName evidence="5">Expression site-associated gene 9 (ESAG9) protein</fullName>
    </recommendedName>
</protein>
<evidence type="ECO:0000256" key="2">
    <source>
        <dbReference type="SAM" id="SignalP"/>
    </source>
</evidence>
<feature type="compositionally biased region" description="Polar residues" evidence="1">
    <location>
        <begin position="136"/>
        <end position="146"/>
    </location>
</feature>